<proteinExistence type="predicted"/>
<organism evidence="2">
    <name type="scientific">Tetraodon nigroviridis</name>
    <name type="common">Spotted green pufferfish</name>
    <name type="synonym">Chelonodon nigroviridis</name>
    <dbReference type="NCBI Taxonomy" id="99883"/>
    <lineage>
        <taxon>Eukaryota</taxon>
        <taxon>Metazoa</taxon>
        <taxon>Chordata</taxon>
        <taxon>Craniata</taxon>
        <taxon>Vertebrata</taxon>
        <taxon>Euteleostomi</taxon>
        <taxon>Actinopterygii</taxon>
        <taxon>Neopterygii</taxon>
        <taxon>Teleostei</taxon>
        <taxon>Neoteleostei</taxon>
        <taxon>Acanthomorphata</taxon>
        <taxon>Eupercaria</taxon>
        <taxon>Tetraodontiformes</taxon>
        <taxon>Tetradontoidea</taxon>
        <taxon>Tetraodontidae</taxon>
        <taxon>Tetraodon</taxon>
    </lineage>
</organism>
<accession>Q4SF30</accession>
<sequence>MDPAAAARRSTLGKQQLFTSLPKTPRLPPDQCQSHGIKRGSSPTVTAGAARRRPLSHHTDPGARRRWSKINVPAIPEMPLFKSQRRGEERG</sequence>
<evidence type="ECO:0000256" key="1">
    <source>
        <dbReference type="SAM" id="MobiDB-lite"/>
    </source>
</evidence>
<dbReference type="EMBL" id="CAAE01014609">
    <property type="protein sequence ID" value="CAG00752.1"/>
    <property type="molecule type" value="Genomic_DNA"/>
</dbReference>
<protein>
    <submittedName>
        <fullName evidence="2">(spotted green pufferfish) hypothetical protein</fullName>
    </submittedName>
</protein>
<reference evidence="2" key="2">
    <citation type="submission" date="2004-02" db="EMBL/GenBank/DDBJ databases">
        <authorList>
            <consortium name="Genoscope"/>
            <consortium name="Whitehead Institute Centre for Genome Research"/>
        </authorList>
    </citation>
    <scope>NUCLEOTIDE SEQUENCE</scope>
</reference>
<dbReference type="AlphaFoldDB" id="Q4SF30"/>
<name>Q4SF30_TETNG</name>
<reference evidence="2" key="1">
    <citation type="journal article" date="2004" name="Nature">
        <title>Genome duplication in the teleost fish Tetraodon nigroviridis reveals the early vertebrate proto-karyotype.</title>
        <authorList>
            <person name="Jaillon O."/>
            <person name="Aury J.-M."/>
            <person name="Brunet F."/>
            <person name="Petit J.-L."/>
            <person name="Stange-Thomann N."/>
            <person name="Mauceli E."/>
            <person name="Bouneau L."/>
            <person name="Fischer C."/>
            <person name="Ozouf-Costaz C."/>
            <person name="Bernot A."/>
            <person name="Nicaud S."/>
            <person name="Jaffe D."/>
            <person name="Fisher S."/>
            <person name="Lutfalla G."/>
            <person name="Dossat C."/>
            <person name="Segurens B."/>
            <person name="Dasilva C."/>
            <person name="Salanoubat M."/>
            <person name="Levy M."/>
            <person name="Boudet N."/>
            <person name="Castellano S."/>
            <person name="Anthouard V."/>
            <person name="Jubin C."/>
            <person name="Castelli V."/>
            <person name="Katinka M."/>
            <person name="Vacherie B."/>
            <person name="Biemont C."/>
            <person name="Skalli Z."/>
            <person name="Cattolico L."/>
            <person name="Poulain J."/>
            <person name="De Berardinis V."/>
            <person name="Cruaud C."/>
            <person name="Duprat S."/>
            <person name="Brottier P."/>
            <person name="Coutanceau J.-P."/>
            <person name="Gouzy J."/>
            <person name="Parra G."/>
            <person name="Lardier G."/>
            <person name="Chapple C."/>
            <person name="McKernan K.J."/>
            <person name="McEwan P."/>
            <person name="Bosak S."/>
            <person name="Kellis M."/>
            <person name="Volff J.-N."/>
            <person name="Guigo R."/>
            <person name="Zody M.C."/>
            <person name="Mesirov J."/>
            <person name="Lindblad-Toh K."/>
            <person name="Birren B."/>
            <person name="Nusbaum C."/>
            <person name="Kahn D."/>
            <person name="Robinson-Rechavi M."/>
            <person name="Laudet V."/>
            <person name="Schachter V."/>
            <person name="Quetier F."/>
            <person name="Saurin W."/>
            <person name="Scarpelli C."/>
            <person name="Wincker P."/>
            <person name="Lander E.S."/>
            <person name="Weissenbach J."/>
            <person name="Roest Crollius H."/>
        </authorList>
    </citation>
    <scope>NUCLEOTIDE SEQUENCE [LARGE SCALE GENOMIC DNA]</scope>
</reference>
<comment type="caution">
    <text evidence="2">The sequence shown here is derived from an EMBL/GenBank/DDBJ whole genome shotgun (WGS) entry which is preliminary data.</text>
</comment>
<gene>
    <name evidence="2" type="ORF">GSTENG00019280001</name>
</gene>
<evidence type="ECO:0000313" key="2">
    <source>
        <dbReference type="EMBL" id="CAG00752.1"/>
    </source>
</evidence>
<feature type="region of interest" description="Disordered" evidence="1">
    <location>
        <begin position="1"/>
        <end position="64"/>
    </location>
</feature>
<dbReference type="KEGG" id="tng:GSTEN00019280G001"/>
<feature type="compositionally biased region" description="Polar residues" evidence="1">
    <location>
        <begin position="12"/>
        <end position="22"/>
    </location>
</feature>